<feature type="transmembrane region" description="Helical" evidence="11">
    <location>
        <begin position="185"/>
        <end position="203"/>
    </location>
</feature>
<dbReference type="EMBL" id="CP042218">
    <property type="protein sequence ID" value="QDW66344.1"/>
    <property type="molecule type" value="Genomic_DNA"/>
</dbReference>
<reference evidence="13 14" key="1">
    <citation type="submission" date="2019-07" db="EMBL/GenBank/DDBJ databases">
        <title>Full genome sequence of Luteimonas sp. Gr-4.</title>
        <authorList>
            <person name="Im W.-T."/>
        </authorList>
    </citation>
    <scope>NUCLEOTIDE SEQUENCE [LARGE SCALE GENOMIC DNA]</scope>
    <source>
        <strain evidence="13 14">Gr-4</strain>
    </source>
</reference>
<evidence type="ECO:0000259" key="12">
    <source>
        <dbReference type="PROSITE" id="PS51012"/>
    </source>
</evidence>
<dbReference type="InterPro" id="IPR013525">
    <property type="entry name" value="ABC2_TM"/>
</dbReference>
<keyword evidence="6 11" id="KW-0812">Transmembrane</keyword>
<gene>
    <name evidence="13" type="ORF">FPZ22_05080</name>
</gene>
<dbReference type="OrthoDB" id="9786910at2"/>
<keyword evidence="10 11" id="KW-0472">Membrane</keyword>
<feature type="transmembrane region" description="Helical" evidence="11">
    <location>
        <begin position="35"/>
        <end position="55"/>
    </location>
</feature>
<evidence type="ECO:0000256" key="1">
    <source>
        <dbReference type="ARBA" id="ARBA00004651"/>
    </source>
</evidence>
<keyword evidence="5" id="KW-0762">Sugar transport</keyword>
<comment type="similarity">
    <text evidence="2 11">Belongs to the ABC-2 integral membrane protein family.</text>
</comment>
<evidence type="ECO:0000256" key="3">
    <source>
        <dbReference type="ARBA" id="ARBA00022448"/>
    </source>
</evidence>
<evidence type="ECO:0000256" key="6">
    <source>
        <dbReference type="ARBA" id="ARBA00022692"/>
    </source>
</evidence>
<dbReference type="InterPro" id="IPR000412">
    <property type="entry name" value="ABC_2_transport"/>
</dbReference>
<dbReference type="Pfam" id="PF01061">
    <property type="entry name" value="ABC2_membrane"/>
    <property type="match status" value="1"/>
</dbReference>
<evidence type="ECO:0000313" key="13">
    <source>
        <dbReference type="EMBL" id="QDW66344.1"/>
    </source>
</evidence>
<dbReference type="GO" id="GO:0140359">
    <property type="term" value="F:ABC-type transporter activity"/>
    <property type="evidence" value="ECO:0007669"/>
    <property type="project" value="InterPro"/>
</dbReference>
<dbReference type="GO" id="GO:0043190">
    <property type="term" value="C:ATP-binding cassette (ABC) transporter complex"/>
    <property type="evidence" value="ECO:0007669"/>
    <property type="project" value="InterPro"/>
</dbReference>
<feature type="transmembrane region" description="Helical" evidence="11">
    <location>
        <begin position="158"/>
        <end position="178"/>
    </location>
</feature>
<feature type="transmembrane region" description="Helical" evidence="11">
    <location>
        <begin position="111"/>
        <end position="138"/>
    </location>
</feature>
<dbReference type="AlphaFoldDB" id="A0A518N375"/>
<dbReference type="PANTHER" id="PTHR30413:SF10">
    <property type="entry name" value="CAPSULE POLYSACCHARIDE EXPORT INNER-MEMBRANE PROTEIN CTRC"/>
    <property type="match status" value="1"/>
</dbReference>
<organism evidence="13 14">
    <name type="scientific">Luteimonas granuli</name>
    <dbReference type="NCBI Taxonomy" id="1176533"/>
    <lineage>
        <taxon>Bacteria</taxon>
        <taxon>Pseudomonadati</taxon>
        <taxon>Pseudomonadota</taxon>
        <taxon>Gammaproteobacteria</taxon>
        <taxon>Lysobacterales</taxon>
        <taxon>Lysobacteraceae</taxon>
        <taxon>Luteimonas</taxon>
    </lineage>
</organism>
<keyword evidence="9" id="KW-0625">Polysaccharide transport</keyword>
<keyword evidence="7" id="KW-0972">Capsule biogenesis/degradation</keyword>
<dbReference type="KEGG" id="lug:FPZ22_05080"/>
<comment type="subcellular location">
    <subcellularLocation>
        <location evidence="11">Cell inner membrane</location>
        <topology evidence="11">Multi-pass membrane protein</topology>
    </subcellularLocation>
    <subcellularLocation>
        <location evidence="1">Cell membrane</location>
        <topology evidence="1">Multi-pass membrane protein</topology>
    </subcellularLocation>
</comment>
<feature type="transmembrane region" description="Helical" evidence="11">
    <location>
        <begin position="75"/>
        <end position="99"/>
    </location>
</feature>
<evidence type="ECO:0000256" key="5">
    <source>
        <dbReference type="ARBA" id="ARBA00022597"/>
    </source>
</evidence>
<feature type="transmembrane region" description="Helical" evidence="11">
    <location>
        <begin position="241"/>
        <end position="259"/>
    </location>
</feature>
<name>A0A518N375_9GAMM</name>
<dbReference type="PANTHER" id="PTHR30413">
    <property type="entry name" value="INNER MEMBRANE TRANSPORT PERMEASE"/>
    <property type="match status" value="1"/>
</dbReference>
<evidence type="ECO:0000256" key="11">
    <source>
        <dbReference type="RuleBase" id="RU361157"/>
    </source>
</evidence>
<keyword evidence="4 11" id="KW-1003">Cell membrane</keyword>
<dbReference type="GO" id="GO:0015774">
    <property type="term" value="P:polysaccharide transport"/>
    <property type="evidence" value="ECO:0007669"/>
    <property type="project" value="UniProtKB-KW"/>
</dbReference>
<dbReference type="PRINTS" id="PR00164">
    <property type="entry name" value="ABC2TRNSPORT"/>
</dbReference>
<keyword evidence="3 11" id="KW-0813">Transport</keyword>
<sequence length="270" mass="29475">MATLPQPMSMRAANLFALWRTLVAQDLKARYRGTLLGWAWPMLLPMLMLALYGFVFGTVFRARWPGLAEGDHLGFTLNLFAGLLVHGLLAESVGLAPGLMQRNSNFVRKMVFPLPVLVAVPLGTALVHSLLGLALLVGVNGFFAGGWHLSVLAVPLVLLPYLMLLYGLALVFAALGVYLRDLGQFTGILVVAVLFTGNVFFPLDMVPEALQGIVHFNPITWPTETLRDCILHGRWPDPGRFAGYSLVAAVVFAVGYKVFSVLRRGFADLL</sequence>
<accession>A0A518N375</accession>
<proteinExistence type="inferred from homology"/>
<evidence type="ECO:0000256" key="9">
    <source>
        <dbReference type="ARBA" id="ARBA00023047"/>
    </source>
</evidence>
<protein>
    <recommendedName>
        <fullName evidence="11">Transport permease protein</fullName>
    </recommendedName>
</protein>
<keyword evidence="8 11" id="KW-1133">Transmembrane helix</keyword>
<dbReference type="Proteomes" id="UP000316584">
    <property type="component" value="Chromosome"/>
</dbReference>
<evidence type="ECO:0000313" key="14">
    <source>
        <dbReference type="Proteomes" id="UP000316584"/>
    </source>
</evidence>
<keyword evidence="14" id="KW-1185">Reference proteome</keyword>
<evidence type="ECO:0000256" key="8">
    <source>
        <dbReference type="ARBA" id="ARBA00022989"/>
    </source>
</evidence>
<dbReference type="GO" id="GO:0015920">
    <property type="term" value="P:lipopolysaccharide transport"/>
    <property type="evidence" value="ECO:0007669"/>
    <property type="project" value="TreeGrafter"/>
</dbReference>
<evidence type="ECO:0000256" key="7">
    <source>
        <dbReference type="ARBA" id="ARBA00022903"/>
    </source>
</evidence>
<evidence type="ECO:0000256" key="4">
    <source>
        <dbReference type="ARBA" id="ARBA00022475"/>
    </source>
</evidence>
<feature type="domain" description="ABC transmembrane type-2" evidence="12">
    <location>
        <begin position="36"/>
        <end position="262"/>
    </location>
</feature>
<dbReference type="InterPro" id="IPR047817">
    <property type="entry name" value="ABC2_TM_bact-type"/>
</dbReference>
<evidence type="ECO:0000256" key="2">
    <source>
        <dbReference type="ARBA" id="ARBA00007783"/>
    </source>
</evidence>
<evidence type="ECO:0000256" key="10">
    <source>
        <dbReference type="ARBA" id="ARBA00023136"/>
    </source>
</evidence>
<dbReference type="PROSITE" id="PS51012">
    <property type="entry name" value="ABC_TM2"/>
    <property type="match status" value="1"/>
</dbReference>